<dbReference type="Proteomes" id="UP001164746">
    <property type="component" value="Chromosome 4"/>
</dbReference>
<gene>
    <name evidence="2" type="ORF">MAR_008194</name>
</gene>
<name>A0ABY7DZE2_MYAAR</name>
<proteinExistence type="predicted"/>
<organism evidence="2 3">
    <name type="scientific">Mya arenaria</name>
    <name type="common">Soft-shell clam</name>
    <dbReference type="NCBI Taxonomy" id="6604"/>
    <lineage>
        <taxon>Eukaryota</taxon>
        <taxon>Metazoa</taxon>
        <taxon>Spiralia</taxon>
        <taxon>Lophotrochozoa</taxon>
        <taxon>Mollusca</taxon>
        <taxon>Bivalvia</taxon>
        <taxon>Autobranchia</taxon>
        <taxon>Heteroconchia</taxon>
        <taxon>Euheterodonta</taxon>
        <taxon>Imparidentia</taxon>
        <taxon>Neoheterodontei</taxon>
        <taxon>Myida</taxon>
        <taxon>Myoidea</taxon>
        <taxon>Myidae</taxon>
        <taxon>Mya</taxon>
    </lineage>
</organism>
<evidence type="ECO:0000313" key="2">
    <source>
        <dbReference type="EMBL" id="WAR01636.1"/>
    </source>
</evidence>
<feature type="compositionally biased region" description="Polar residues" evidence="1">
    <location>
        <begin position="135"/>
        <end position="160"/>
    </location>
</feature>
<evidence type="ECO:0000313" key="3">
    <source>
        <dbReference type="Proteomes" id="UP001164746"/>
    </source>
</evidence>
<sequence>MTERILKAVVDELERHAAKKGSIKESVKEVRSVSFQDISEIQNIDAGPAKGNEQICDTTENINEGPAQNYDQTEKAVKQISINIEPINNNNQSNLIDKPEYVNGESAYQQADTFSPSRETNTSTEHSSNEKQTKLNETGSIPGSISLNTKESENVSSLKTNKTKGAKKGIRHRNSAGKVNERDHRTVLAYKKTSDHKSETKKPTRNNKRCNRQVTKDTRPSLDVDIRVSNIVSKSGEIDSTGKVKERSRHPYLPDDLRRLIEEHFMKDSTKPSRKSSQKSVFDSGTTATKGDKSGQGSVPGSSIKHTKEPVPRLLHEIMKDEKHVPSILTNKTIPRNGTGHGLVTPVHITNGDAKDDTNKRYSQSTYSKPGVILIENPDVSPRGRTRYRLDASRHYDAQNTSTQMIILNNKHSSSSRLWKIPRPKSEDERQKMVNPRRHIKDRSFHECGHFHRRCATSPGPERFRSSSSLNILLTKNRPSSENIGERLFEARASINPRRHRSCQPVKRQPQMDFSKPVKAKDNYVFEWERVYSENPRPQWTRPASEKRPVTRNQTVDRVKTARS</sequence>
<feature type="compositionally biased region" description="Polar residues" evidence="1">
    <location>
        <begin position="278"/>
        <end position="301"/>
    </location>
</feature>
<keyword evidence="3" id="KW-1185">Reference proteome</keyword>
<feature type="region of interest" description="Disordered" evidence="1">
    <location>
        <begin position="535"/>
        <end position="564"/>
    </location>
</feature>
<feature type="compositionally biased region" description="Basic and acidic residues" evidence="1">
    <location>
        <begin position="544"/>
        <end position="564"/>
    </location>
</feature>
<feature type="compositionally biased region" description="Basic residues" evidence="1">
    <location>
        <begin position="161"/>
        <end position="175"/>
    </location>
</feature>
<evidence type="ECO:0000256" key="1">
    <source>
        <dbReference type="SAM" id="MobiDB-lite"/>
    </source>
</evidence>
<feature type="compositionally biased region" description="Polar residues" evidence="1">
    <location>
        <begin position="109"/>
        <end position="126"/>
    </location>
</feature>
<protein>
    <submittedName>
        <fullName evidence="2">Uncharacterized protein</fullName>
    </submittedName>
</protein>
<feature type="compositionally biased region" description="Basic and acidic residues" evidence="1">
    <location>
        <begin position="179"/>
        <end position="202"/>
    </location>
</feature>
<feature type="region of interest" description="Disordered" evidence="1">
    <location>
        <begin position="265"/>
        <end position="311"/>
    </location>
</feature>
<feature type="region of interest" description="Disordered" evidence="1">
    <location>
        <begin position="109"/>
        <end position="222"/>
    </location>
</feature>
<dbReference type="EMBL" id="CP111015">
    <property type="protein sequence ID" value="WAR01636.1"/>
    <property type="molecule type" value="Genomic_DNA"/>
</dbReference>
<reference evidence="2" key="1">
    <citation type="submission" date="2022-11" db="EMBL/GenBank/DDBJ databases">
        <title>Centuries of genome instability and evolution in soft-shell clam transmissible cancer (bioRxiv).</title>
        <authorList>
            <person name="Hart S.F.M."/>
            <person name="Yonemitsu M.A."/>
            <person name="Giersch R.M."/>
            <person name="Beal B.F."/>
            <person name="Arriagada G."/>
            <person name="Davis B.W."/>
            <person name="Ostrander E.A."/>
            <person name="Goff S.P."/>
            <person name="Metzger M.J."/>
        </authorList>
    </citation>
    <scope>NUCLEOTIDE SEQUENCE</scope>
    <source>
        <strain evidence="2">MELC-2E11</strain>
        <tissue evidence="2">Siphon/mantle</tissue>
    </source>
</reference>
<accession>A0ABY7DZE2</accession>